<comment type="caution">
    <text evidence="1">The sequence shown here is derived from an EMBL/GenBank/DDBJ whole genome shotgun (WGS) entry which is preliminary data.</text>
</comment>
<accession>A0A6L8USL0</accession>
<gene>
    <name evidence="1" type="ORF">GQF01_02010</name>
</gene>
<proteinExistence type="predicted"/>
<name>A0A6L8USL0_9BACL</name>
<reference evidence="1 2" key="1">
    <citation type="submission" date="2019-12" db="EMBL/GenBank/DDBJ databases">
        <title>Paenibacillus sp. nov. sp. isolated from soil.</title>
        <authorList>
            <person name="Kim J."/>
            <person name="Jeong S.E."/>
            <person name="Jung H.S."/>
            <person name="Jeon C.O."/>
        </authorList>
    </citation>
    <scope>NUCLEOTIDE SEQUENCE [LARGE SCALE GENOMIC DNA]</scope>
    <source>
        <strain evidence="1 2">5J-6</strain>
    </source>
</reference>
<dbReference type="RefSeq" id="WP_161405224.1">
    <property type="nucleotide sequence ID" value="NZ_WTUZ01000005.1"/>
</dbReference>
<evidence type="ECO:0000313" key="1">
    <source>
        <dbReference type="EMBL" id="MZQ80914.1"/>
    </source>
</evidence>
<dbReference type="EMBL" id="WTUZ01000005">
    <property type="protein sequence ID" value="MZQ80914.1"/>
    <property type="molecule type" value="Genomic_DNA"/>
</dbReference>
<dbReference type="AlphaFoldDB" id="A0A6L8USL0"/>
<protein>
    <submittedName>
        <fullName evidence="1">Uncharacterized protein</fullName>
    </submittedName>
</protein>
<dbReference type="Proteomes" id="UP000481087">
    <property type="component" value="Unassembled WGS sequence"/>
</dbReference>
<organism evidence="1 2">
    <name type="scientific">Paenibacillus silvestris</name>
    <dbReference type="NCBI Taxonomy" id="2606219"/>
    <lineage>
        <taxon>Bacteria</taxon>
        <taxon>Bacillati</taxon>
        <taxon>Bacillota</taxon>
        <taxon>Bacilli</taxon>
        <taxon>Bacillales</taxon>
        <taxon>Paenibacillaceae</taxon>
        <taxon>Paenibacillus</taxon>
    </lineage>
</organism>
<keyword evidence="2" id="KW-1185">Reference proteome</keyword>
<sequence>MAPVQTYYTYLDPKYKFSLQIPSWWKNYIVVKRRSLPRNSDNIIYIVSFNFKYKGKVYIDAFSLVVFRMTLRKWREDGYDESPYSFLKSRNGLIFAGSVPGEPPDEFFEDEKKYRIPSRLLSRMVNDDVPKIEKSFKFV</sequence>
<evidence type="ECO:0000313" key="2">
    <source>
        <dbReference type="Proteomes" id="UP000481087"/>
    </source>
</evidence>